<dbReference type="GO" id="GO:0003700">
    <property type="term" value="F:DNA-binding transcription factor activity"/>
    <property type="evidence" value="ECO:0007669"/>
    <property type="project" value="TreeGrafter"/>
</dbReference>
<accession>D0L7L2</accession>
<sequence length="216" mass="23536">MEPVTATSLRETKKAATRLALARAVLRMATRDGIDGVTIDAVAAEAGVSVRTFHNYFSGKEDALVYFATALFDSIVERIESRPVDESFWQSVRFALVDVATATPDLGEPAEFATLLRLLDSEPLMTARSRHVDLIGQIEQRVAALIVDRGHSTSALYPHLVLHGAIAAARTALEFLVTRTDPNAITDRATVRDTLNASLDQIESGLAQPIPRLKEQ</sequence>
<name>D0L7L2_GORB4</name>
<feature type="DNA-binding region" description="H-T-H motif" evidence="4">
    <location>
        <begin position="38"/>
        <end position="57"/>
    </location>
</feature>
<dbReference type="InterPro" id="IPR050109">
    <property type="entry name" value="HTH-type_TetR-like_transc_reg"/>
</dbReference>
<dbReference type="PANTHER" id="PTHR30055">
    <property type="entry name" value="HTH-TYPE TRANSCRIPTIONAL REGULATOR RUTR"/>
    <property type="match status" value="1"/>
</dbReference>
<keyword evidence="3" id="KW-0804">Transcription</keyword>
<dbReference type="InterPro" id="IPR023772">
    <property type="entry name" value="DNA-bd_HTH_TetR-type_CS"/>
</dbReference>
<dbReference type="PROSITE" id="PS50977">
    <property type="entry name" value="HTH_TETR_2"/>
    <property type="match status" value="1"/>
</dbReference>
<dbReference type="GO" id="GO:0000976">
    <property type="term" value="F:transcription cis-regulatory region binding"/>
    <property type="evidence" value="ECO:0007669"/>
    <property type="project" value="TreeGrafter"/>
</dbReference>
<gene>
    <name evidence="6" type="ordered locus">Gbro_1602</name>
</gene>
<keyword evidence="1" id="KW-0805">Transcription regulation</keyword>
<organism evidence="6 7">
    <name type="scientific">Gordonia bronchialis (strain ATCC 25592 / DSM 43247 / BCRC 13721 / JCM 3198 / KCTC 3076 / NBRC 16047 / NCTC 10667)</name>
    <name type="common">Rhodococcus bronchialis</name>
    <dbReference type="NCBI Taxonomy" id="526226"/>
    <lineage>
        <taxon>Bacteria</taxon>
        <taxon>Bacillati</taxon>
        <taxon>Actinomycetota</taxon>
        <taxon>Actinomycetes</taxon>
        <taxon>Mycobacteriales</taxon>
        <taxon>Gordoniaceae</taxon>
        <taxon>Gordonia</taxon>
    </lineage>
</organism>
<dbReference type="PROSITE" id="PS01081">
    <property type="entry name" value="HTH_TETR_1"/>
    <property type="match status" value="1"/>
</dbReference>
<dbReference type="Gene3D" id="1.10.357.10">
    <property type="entry name" value="Tetracycline Repressor, domain 2"/>
    <property type="match status" value="1"/>
</dbReference>
<evidence type="ECO:0000256" key="4">
    <source>
        <dbReference type="PROSITE-ProRule" id="PRU00335"/>
    </source>
</evidence>
<feature type="domain" description="HTH tetR-type" evidence="5">
    <location>
        <begin position="15"/>
        <end position="75"/>
    </location>
</feature>
<dbReference type="STRING" id="526226.Gbro_1602"/>
<dbReference type="eggNOG" id="COG1309">
    <property type="taxonomic scope" value="Bacteria"/>
</dbReference>
<dbReference type="KEGG" id="gbr:Gbro_1602"/>
<evidence type="ECO:0000313" key="7">
    <source>
        <dbReference type="Proteomes" id="UP000001219"/>
    </source>
</evidence>
<keyword evidence="2 4" id="KW-0238">DNA-binding</keyword>
<dbReference type="InterPro" id="IPR001647">
    <property type="entry name" value="HTH_TetR"/>
</dbReference>
<dbReference type="InterPro" id="IPR009057">
    <property type="entry name" value="Homeodomain-like_sf"/>
</dbReference>
<dbReference type="Proteomes" id="UP000001219">
    <property type="component" value="Chromosome"/>
</dbReference>
<dbReference type="HOGENOM" id="CLU_069356_2_3_11"/>
<evidence type="ECO:0000313" key="6">
    <source>
        <dbReference type="EMBL" id="ACY20875.1"/>
    </source>
</evidence>
<keyword evidence="7" id="KW-1185">Reference proteome</keyword>
<dbReference type="PANTHER" id="PTHR30055:SF238">
    <property type="entry name" value="MYCOFACTOCIN BIOSYNTHESIS TRANSCRIPTIONAL REGULATOR MFTR-RELATED"/>
    <property type="match status" value="1"/>
</dbReference>
<evidence type="ECO:0000256" key="3">
    <source>
        <dbReference type="ARBA" id="ARBA00023163"/>
    </source>
</evidence>
<dbReference type="Pfam" id="PF00440">
    <property type="entry name" value="TetR_N"/>
    <property type="match status" value="1"/>
</dbReference>
<evidence type="ECO:0000256" key="1">
    <source>
        <dbReference type="ARBA" id="ARBA00023015"/>
    </source>
</evidence>
<reference evidence="7" key="1">
    <citation type="submission" date="2009-10" db="EMBL/GenBank/DDBJ databases">
        <title>The complete chromosome of Gordonia bronchialis DSM 43247.</title>
        <authorList>
            <consortium name="US DOE Joint Genome Institute (JGI-PGF)"/>
            <person name="Lucas S."/>
            <person name="Copeland A."/>
            <person name="Lapidus A."/>
            <person name="Glavina del Rio T."/>
            <person name="Dalin E."/>
            <person name="Tice H."/>
            <person name="Bruce D."/>
            <person name="Goodwin L."/>
            <person name="Pitluck S."/>
            <person name="Kyrpides N."/>
            <person name="Mavromatis K."/>
            <person name="Ivanova N."/>
            <person name="Ovchinnikova G."/>
            <person name="Saunders E."/>
            <person name="Brettin T."/>
            <person name="Detter J.C."/>
            <person name="Han C."/>
            <person name="Larimer F."/>
            <person name="Land M."/>
            <person name="Hauser L."/>
            <person name="Markowitz V."/>
            <person name="Cheng J.-F."/>
            <person name="Hugenholtz P."/>
            <person name="Woyke T."/>
            <person name="Wu D."/>
            <person name="Jando M."/>
            <person name="Schneider S."/>
            <person name="Goeker M."/>
            <person name="Klenk H.-P."/>
            <person name="Eisen J.A."/>
        </authorList>
    </citation>
    <scope>NUCLEOTIDE SEQUENCE [LARGE SCALE GENOMIC DNA]</scope>
    <source>
        <strain evidence="7">ATCC 25592 / DSM 43247 / BCRC 13721 / JCM 3198 / KCTC 3076 / NBRC 16047 / NCTC 10667</strain>
    </source>
</reference>
<evidence type="ECO:0000256" key="2">
    <source>
        <dbReference type="ARBA" id="ARBA00023125"/>
    </source>
</evidence>
<evidence type="ECO:0000259" key="5">
    <source>
        <dbReference type="PROSITE" id="PS50977"/>
    </source>
</evidence>
<protein>
    <submittedName>
        <fullName evidence="6">Regulatory protein TetR</fullName>
    </submittedName>
</protein>
<proteinExistence type="predicted"/>
<dbReference type="SUPFAM" id="SSF46689">
    <property type="entry name" value="Homeodomain-like"/>
    <property type="match status" value="1"/>
</dbReference>
<dbReference type="AlphaFoldDB" id="D0L7L2"/>
<dbReference type="EMBL" id="CP001802">
    <property type="protein sequence ID" value="ACY20875.1"/>
    <property type="molecule type" value="Genomic_DNA"/>
</dbReference>
<reference evidence="6 7" key="2">
    <citation type="journal article" date="2010" name="Stand. Genomic Sci.">
        <title>Complete genome sequence of Gordonia bronchialis type strain (3410).</title>
        <authorList>
            <person name="Ivanova N."/>
            <person name="Sikorski J."/>
            <person name="Jando M."/>
            <person name="Lapidus A."/>
            <person name="Nolan M."/>
            <person name="Lucas S."/>
            <person name="Del Rio T.G."/>
            <person name="Tice H."/>
            <person name="Copeland A."/>
            <person name="Cheng J.F."/>
            <person name="Chen F."/>
            <person name="Bruce D."/>
            <person name="Goodwin L."/>
            <person name="Pitluck S."/>
            <person name="Mavromatis K."/>
            <person name="Ovchinnikova G."/>
            <person name="Pati A."/>
            <person name="Chen A."/>
            <person name="Palaniappan K."/>
            <person name="Land M."/>
            <person name="Hauser L."/>
            <person name="Chang Y.J."/>
            <person name="Jeffries C.D."/>
            <person name="Chain P."/>
            <person name="Saunders E."/>
            <person name="Han C."/>
            <person name="Detter J.C."/>
            <person name="Brettin T."/>
            <person name="Rohde M."/>
            <person name="Goker M."/>
            <person name="Bristow J."/>
            <person name="Eisen J.A."/>
            <person name="Markowitz V."/>
            <person name="Hugenholtz P."/>
            <person name="Klenk H.P."/>
            <person name="Kyrpides N.C."/>
        </authorList>
    </citation>
    <scope>NUCLEOTIDE SEQUENCE [LARGE SCALE GENOMIC DNA]</scope>
    <source>
        <strain evidence="7">ATCC 25592 / DSM 43247 / BCRC 13721 / JCM 3198 / KCTC 3076 / NBRC 16047 / NCTC 10667</strain>
    </source>
</reference>